<dbReference type="HAMAP" id="MF_03012">
    <property type="entry name" value="eIF3m"/>
    <property type="match status" value="1"/>
</dbReference>
<dbReference type="WBParaSite" id="maker-uti_cns_0006810-snap-gene-0.7-mRNA-1">
    <property type="protein sequence ID" value="maker-uti_cns_0006810-snap-gene-0.7-mRNA-1"/>
    <property type="gene ID" value="maker-uti_cns_0006810-snap-gene-0.7"/>
</dbReference>
<dbReference type="GO" id="GO:0033290">
    <property type="term" value="C:eukaryotic 48S preinitiation complex"/>
    <property type="evidence" value="ECO:0007669"/>
    <property type="project" value="UniProtKB-UniRule"/>
</dbReference>
<proteinExistence type="inferred from homology"/>
<dbReference type="AlphaFoldDB" id="A0A1I8HMI6"/>
<evidence type="ECO:0000256" key="1">
    <source>
        <dbReference type="ARBA" id="ARBA00008482"/>
    </source>
</evidence>
<dbReference type="PANTHER" id="PTHR15350:SF2">
    <property type="entry name" value="EUKARYOTIC TRANSLATION INITIATION FACTOR 3 SUBUNIT M"/>
    <property type="match status" value="1"/>
</dbReference>
<dbReference type="OrthoDB" id="10267031at2759"/>
<dbReference type="InterPro" id="IPR045237">
    <property type="entry name" value="COPS7/eIF3m"/>
</dbReference>
<dbReference type="GO" id="GO:0016282">
    <property type="term" value="C:eukaryotic 43S preinitiation complex"/>
    <property type="evidence" value="ECO:0007669"/>
    <property type="project" value="UniProtKB-UniRule"/>
</dbReference>
<dbReference type="STRING" id="282301.A0A1I8HMI6"/>
<dbReference type="Proteomes" id="UP000095280">
    <property type="component" value="Unplaced"/>
</dbReference>
<keyword evidence="7" id="KW-1185">Reference proteome</keyword>
<reference evidence="8 9" key="1">
    <citation type="submission" date="2016-11" db="UniProtKB">
        <authorList>
            <consortium name="WormBaseParasite"/>
        </authorList>
    </citation>
    <scope>IDENTIFICATION</scope>
</reference>
<sequence>VSELCDFLKSLGWSGAQTVDASTGPWHEQLTKVLPGLSVLSQKPIPPADIESVLNGIVSLLVEMPQSAMPNAVDLFCKAVCSLNLKLALAGGAQAEDAKQQQQQQQQQVANVAPSVREAAAACKVSPLQNLFRILPENSPLRYTVYLALVETASEEKRMNQVVTDRVQLRNWMSDWQCSPEDRKTLWRRLHSALTRSGDTASANACLIDLMDAYTEQDASKARDEAIMCIVATLSDDSVYIMDHLLSLKPIQFLEGELIHELLMIFVSGSLTDYLTFADKNADFVRGLNICAESCMNKLRLLTLMRLAENKLELDYALLQDELKMESDDLEEFIIDAARKEAVFCKLDEVQRKVLVYGTTHRTFGRAQWTSLRHTLQQWHDNLQEVQTKLQVLAPGELDEIPSTTGQPSTAVSS</sequence>
<dbReference type="PROSITE" id="PS50250">
    <property type="entry name" value="PCI"/>
    <property type="match status" value="1"/>
</dbReference>
<comment type="function">
    <text evidence="5">Component of the eukaryotic translation initiation factor 3 (eIF-3) complex, which is involved in protein synthesis of a specialized repertoire of mRNAs and, together with other initiation factors, stimulates binding of mRNA and methionyl-tRNAi to the 40S ribosome. The eIF-3 complex specifically targets and initiates translation of a subset of mRNAs involved in cell proliferation.</text>
</comment>
<dbReference type="GO" id="GO:0071541">
    <property type="term" value="C:eukaryotic translation initiation factor 3 complex, eIF3m"/>
    <property type="evidence" value="ECO:0007669"/>
    <property type="project" value="UniProtKB-UniRule"/>
</dbReference>
<keyword evidence="3 5" id="KW-0396">Initiation factor</keyword>
<dbReference type="InterPro" id="IPR040750">
    <property type="entry name" value="eIF3m_C_helix"/>
</dbReference>
<evidence type="ECO:0000313" key="8">
    <source>
        <dbReference type="WBParaSite" id="maker-uti_cns_0005201-snap-gene-0.14-mRNA-1"/>
    </source>
</evidence>
<dbReference type="PANTHER" id="PTHR15350">
    <property type="entry name" value="COP9 SIGNALOSOME COMPLEX SUBUNIT 7/DENDRITIC CELL PROTEIN GA17"/>
    <property type="match status" value="1"/>
</dbReference>
<evidence type="ECO:0000256" key="3">
    <source>
        <dbReference type="ARBA" id="ARBA00022540"/>
    </source>
</evidence>
<dbReference type="WBParaSite" id="maker-uti_cns_0005201-snap-gene-0.14-mRNA-1">
    <property type="protein sequence ID" value="maker-uti_cns_0005201-snap-gene-0.14-mRNA-1"/>
    <property type="gene ID" value="maker-uti_cns_0005201-snap-gene-0.14"/>
</dbReference>
<keyword evidence="2 5" id="KW-0963">Cytoplasm</keyword>
<dbReference type="Pfam" id="PF18005">
    <property type="entry name" value="eIF3m_C_helix"/>
    <property type="match status" value="1"/>
</dbReference>
<comment type="subunit">
    <text evidence="5">Component of the eukaryotic translation initiation factor 3 (eIF-3) complex.</text>
</comment>
<dbReference type="InterPro" id="IPR000717">
    <property type="entry name" value="PCI_dom"/>
</dbReference>
<dbReference type="SMART" id="SM00088">
    <property type="entry name" value="PINT"/>
    <property type="match status" value="1"/>
</dbReference>
<dbReference type="GO" id="GO:0001732">
    <property type="term" value="P:formation of cytoplasmic translation initiation complex"/>
    <property type="evidence" value="ECO:0007669"/>
    <property type="project" value="UniProtKB-UniRule"/>
</dbReference>
<accession>A0A1I8HMI6</accession>
<dbReference type="GO" id="GO:0003743">
    <property type="term" value="F:translation initiation factor activity"/>
    <property type="evidence" value="ECO:0007669"/>
    <property type="project" value="UniProtKB-UniRule"/>
</dbReference>
<dbReference type="Pfam" id="PF01399">
    <property type="entry name" value="PCI"/>
    <property type="match status" value="1"/>
</dbReference>
<name>A0A1I8HMI6_9PLAT</name>
<dbReference type="InterPro" id="IPR027528">
    <property type="entry name" value="eIF3m"/>
</dbReference>
<evidence type="ECO:0000256" key="5">
    <source>
        <dbReference type="HAMAP-Rule" id="MF_03012"/>
    </source>
</evidence>
<evidence type="ECO:0000256" key="2">
    <source>
        <dbReference type="ARBA" id="ARBA00022490"/>
    </source>
</evidence>
<evidence type="ECO:0000313" key="7">
    <source>
        <dbReference type="Proteomes" id="UP000095280"/>
    </source>
</evidence>
<evidence type="ECO:0000256" key="4">
    <source>
        <dbReference type="ARBA" id="ARBA00022917"/>
    </source>
</evidence>
<comment type="subcellular location">
    <subcellularLocation>
        <location evidence="5">Cytoplasm</location>
    </subcellularLocation>
</comment>
<dbReference type="WBParaSite" id="maker-uti_cns_0046926-snap-gene-0.7-mRNA-1">
    <property type="protein sequence ID" value="maker-uti_cns_0046926-snap-gene-0.7-mRNA-1"/>
    <property type="gene ID" value="maker-uti_cns_0046926-snap-gene-0.7"/>
</dbReference>
<comment type="similarity">
    <text evidence="1">Belongs to the CSN7/EIF3M family. CSN7 subfamily.</text>
</comment>
<evidence type="ECO:0000313" key="9">
    <source>
        <dbReference type="WBParaSite" id="maker-uti_cns_0006810-snap-gene-0.7-mRNA-1"/>
    </source>
</evidence>
<evidence type="ECO:0000259" key="6">
    <source>
        <dbReference type="PROSITE" id="PS50250"/>
    </source>
</evidence>
<comment type="similarity">
    <text evidence="5">Belongs to the eIF-3 subunit M family.</text>
</comment>
<organism evidence="7 9">
    <name type="scientific">Macrostomum lignano</name>
    <dbReference type="NCBI Taxonomy" id="282301"/>
    <lineage>
        <taxon>Eukaryota</taxon>
        <taxon>Metazoa</taxon>
        <taxon>Spiralia</taxon>
        <taxon>Lophotrochozoa</taxon>
        <taxon>Platyhelminthes</taxon>
        <taxon>Rhabditophora</taxon>
        <taxon>Macrostomorpha</taxon>
        <taxon>Macrostomida</taxon>
        <taxon>Macrostomidae</taxon>
        <taxon>Macrostomum</taxon>
    </lineage>
</organism>
<feature type="domain" description="PCI" evidence="6">
    <location>
        <begin position="199"/>
        <end position="361"/>
    </location>
</feature>
<keyword evidence="4 5" id="KW-0648">Protein biosynthesis</keyword>
<protein>
    <recommendedName>
        <fullName evidence="5">Eukaryotic translation initiation factor 3 subunit M</fullName>
        <shortName evidence="5">eIF3m</shortName>
    </recommendedName>
</protein>